<keyword evidence="11" id="KW-1185">Reference proteome</keyword>
<protein>
    <recommendedName>
        <fullName evidence="8">Ubiquinone biosynthesis protein</fullName>
    </recommendedName>
</protein>
<evidence type="ECO:0000256" key="3">
    <source>
        <dbReference type="ARBA" id="ARBA00010766"/>
    </source>
</evidence>
<evidence type="ECO:0000313" key="11">
    <source>
        <dbReference type="Proteomes" id="UP000501346"/>
    </source>
</evidence>
<dbReference type="Pfam" id="PF08511">
    <property type="entry name" value="COQ9"/>
    <property type="match status" value="1"/>
</dbReference>
<evidence type="ECO:0000313" key="10">
    <source>
        <dbReference type="EMBL" id="QID81161.1"/>
    </source>
</evidence>
<evidence type="ECO:0000259" key="9">
    <source>
        <dbReference type="Pfam" id="PF08511"/>
    </source>
</evidence>
<keyword evidence="6 8" id="KW-0446">Lipid-binding</keyword>
<evidence type="ECO:0000256" key="6">
    <source>
        <dbReference type="ARBA" id="ARBA00023121"/>
    </source>
</evidence>
<comment type="subcellular location">
    <subcellularLocation>
        <location evidence="1 8">Mitochondrion</location>
    </subcellularLocation>
</comment>
<feature type="domain" description="COQ9 C-terminal" evidence="9">
    <location>
        <begin position="161"/>
        <end position="232"/>
    </location>
</feature>
<dbReference type="Proteomes" id="UP000501346">
    <property type="component" value="Chromosome ScXII"/>
</dbReference>
<comment type="similarity">
    <text evidence="3 8">Belongs to the COQ9 family.</text>
</comment>
<evidence type="ECO:0000256" key="1">
    <source>
        <dbReference type="ARBA" id="ARBA00004173"/>
    </source>
</evidence>
<evidence type="ECO:0000256" key="7">
    <source>
        <dbReference type="ARBA" id="ARBA00023128"/>
    </source>
</evidence>
<evidence type="ECO:0000256" key="2">
    <source>
        <dbReference type="ARBA" id="ARBA00004749"/>
    </source>
</evidence>
<dbReference type="EMBL" id="CP048993">
    <property type="protein sequence ID" value="QID81161.1"/>
    <property type="molecule type" value="Genomic_DNA"/>
</dbReference>
<dbReference type="UniPathway" id="UPA00232"/>
<proteinExistence type="inferred from homology"/>
<evidence type="ECO:0000256" key="8">
    <source>
        <dbReference type="RuleBase" id="RU366063"/>
    </source>
</evidence>
<sequence>MLCRKTARTGCKFFRLYHSNPIEHVKPIHIKPLTYGKESPQYKVLSLALQKFVPEHGFSERSIVESLNELGYPSSMISSIGAPNSPSFFHSSTAVMELIKFQLVDKRYRLTEGINPDVTPQYKLPSLEHLLLKRLEMDKPIGGHLSELMSQLAIPSAFLFETAIPELHRLSDDMIYFSNEKDHHDSAWYAKRLAVSSTYIGSKLFMAQDKSHNYKETFTFSKDKLHRVMRLGEYYNNTEEFAWYTLMSTVNLIKSQLVRG</sequence>
<dbReference type="GO" id="GO:0005743">
    <property type="term" value="C:mitochondrial inner membrane"/>
    <property type="evidence" value="ECO:0007669"/>
    <property type="project" value="TreeGrafter"/>
</dbReference>
<evidence type="ECO:0000256" key="5">
    <source>
        <dbReference type="ARBA" id="ARBA00022946"/>
    </source>
</evidence>
<dbReference type="PANTHER" id="PTHR21427">
    <property type="entry name" value="UBIQUINONE BIOSYNTHESIS PROTEIN COQ9, MITOCHONDRIAL"/>
    <property type="match status" value="1"/>
</dbReference>
<reference evidence="10 11" key="1">
    <citation type="journal article" date="2019" name="BMC Genomics">
        <title>Chromosome level assembly and comparative genome analysis confirm lager-brewing yeasts originated from a single hybridization.</title>
        <authorList>
            <person name="Salazar A.N."/>
            <person name="Gorter de Vries A.R."/>
            <person name="van den Broek M."/>
            <person name="Brouwers N."/>
            <person name="de la Torre Cortes P."/>
            <person name="Kuijpers N.G.A."/>
            <person name="Daran J.G."/>
            <person name="Abeel T."/>
        </authorList>
    </citation>
    <scope>NUCLEOTIDE SEQUENCE [LARGE SCALE GENOMIC DNA]</scope>
    <source>
        <strain evidence="10 11">CBS 1483</strain>
    </source>
</reference>
<keyword evidence="10" id="KW-0830">Ubiquinone</keyword>
<accession>A0A6C1DWN1</accession>
<dbReference type="InterPro" id="IPR012762">
    <property type="entry name" value="Ubiq_biosynth_COQ9"/>
</dbReference>
<dbReference type="PANTHER" id="PTHR21427:SF19">
    <property type="entry name" value="UBIQUINONE BIOSYNTHESIS PROTEIN COQ9, MITOCHONDRIAL"/>
    <property type="match status" value="1"/>
</dbReference>
<organism evidence="10 11">
    <name type="scientific">Saccharomyces pastorianus</name>
    <name type="common">Lager yeast</name>
    <name type="synonym">Saccharomyces cerevisiae x Saccharomyces eubayanus</name>
    <dbReference type="NCBI Taxonomy" id="27292"/>
    <lineage>
        <taxon>Eukaryota</taxon>
        <taxon>Fungi</taxon>
        <taxon>Dikarya</taxon>
        <taxon>Ascomycota</taxon>
        <taxon>Saccharomycotina</taxon>
        <taxon>Saccharomycetes</taxon>
        <taxon>Saccharomycetales</taxon>
        <taxon>Saccharomycetaceae</taxon>
        <taxon>Saccharomyces</taxon>
    </lineage>
</organism>
<keyword evidence="7 8" id="KW-0496">Mitochondrion</keyword>
<comment type="function">
    <text evidence="8">Membrane-associated protein that warps the membrane surface to access and bind aromatic isoprenes with high specificity, including ubiquinone (CoQ) isoprene intermediates and presents them directly to Coq7, therefore facilitating the Coq7-mediated hydroxylase step. Participates in the biosynthesis of coenzyme Q, also named ubiquinone, an essential lipid-soluble electron transporter for aerobic cellular respiration.</text>
</comment>
<comment type="pathway">
    <text evidence="2 8">Cofactor biosynthesis; ubiquinone biosynthesis.</text>
</comment>
<name>A0A6C1DWN1_SACPS</name>
<gene>
    <name evidence="10" type="primary">COQ9_1</name>
    <name evidence="10" type="ORF">GRS66_003522</name>
</gene>
<dbReference type="InterPro" id="IPR013718">
    <property type="entry name" value="COQ9_C"/>
</dbReference>
<keyword evidence="5" id="KW-0809">Transit peptide</keyword>
<dbReference type="NCBIfam" id="TIGR02396">
    <property type="entry name" value="diverge_rpsU"/>
    <property type="match status" value="1"/>
</dbReference>
<dbReference type="GO" id="GO:0006744">
    <property type="term" value="P:ubiquinone biosynthetic process"/>
    <property type="evidence" value="ECO:0007669"/>
    <property type="project" value="UniProtKB-UniRule"/>
</dbReference>
<keyword evidence="4 8" id="KW-0831">Ubiquinone biosynthesis</keyword>
<dbReference type="OrthoDB" id="619536at2759"/>
<dbReference type="AlphaFoldDB" id="A0A6C1DWN1"/>
<evidence type="ECO:0000256" key="4">
    <source>
        <dbReference type="ARBA" id="ARBA00022688"/>
    </source>
</evidence>
<dbReference type="GO" id="GO:0008289">
    <property type="term" value="F:lipid binding"/>
    <property type="evidence" value="ECO:0007669"/>
    <property type="project" value="UniProtKB-UniRule"/>
</dbReference>